<organism evidence="1 2">
    <name type="scientific">Clostridium ganghwense</name>
    <dbReference type="NCBI Taxonomy" id="312089"/>
    <lineage>
        <taxon>Bacteria</taxon>
        <taxon>Bacillati</taxon>
        <taxon>Bacillota</taxon>
        <taxon>Clostridia</taxon>
        <taxon>Eubacteriales</taxon>
        <taxon>Clostridiaceae</taxon>
        <taxon>Clostridium</taxon>
    </lineage>
</organism>
<dbReference type="InterPro" id="IPR037010">
    <property type="entry name" value="VitB12-dep_Met_synth_activ_sf"/>
</dbReference>
<evidence type="ECO:0000313" key="1">
    <source>
        <dbReference type="EMBL" id="MCY6369600.1"/>
    </source>
</evidence>
<dbReference type="RefSeq" id="WP_268047975.1">
    <property type="nucleotide sequence ID" value="NZ_JAPQES010000001.1"/>
</dbReference>
<dbReference type="Proteomes" id="UP001079657">
    <property type="component" value="Unassembled WGS sequence"/>
</dbReference>
<reference evidence="1" key="1">
    <citation type="submission" date="2022-12" db="EMBL/GenBank/DDBJ databases">
        <authorList>
            <person name="Wang J."/>
        </authorList>
    </citation>
    <scope>NUCLEOTIDE SEQUENCE</scope>
    <source>
        <strain evidence="1">HY-42-06</strain>
    </source>
</reference>
<dbReference type="SUPFAM" id="SSF56507">
    <property type="entry name" value="Methionine synthase activation domain-like"/>
    <property type="match status" value="1"/>
</dbReference>
<proteinExistence type="predicted"/>
<comment type="caution">
    <text evidence="1">The sequence shown here is derived from an EMBL/GenBank/DDBJ whole genome shotgun (WGS) entry which is preliminary data.</text>
</comment>
<name>A0ABT4CKM5_9CLOT</name>
<dbReference type="InterPro" id="IPR017342">
    <property type="entry name" value="S-AdoMet-dep_Met_synth_prd"/>
</dbReference>
<accession>A0ABT4CKM5</accession>
<sequence>MHIDKEEVLRYLGYKNQKLERSLELLIDECIEEIKKYIPYKYTFKIFDIEKNIEGIELSNSNLIFKGNAIEKHLKDSQSCAVMAVTLGNIVDTKIRYYEKVNLTKALILDACATSVVELICDEVQEVIKKEAVKLGLGITYRYSPGYGDFSIDIQSKILEALEAHKKIGLSATEDSILIPRKSVTAVIGFQNKNIISEHPGCKICSKYENCEYKIGGNYCGN</sequence>
<gene>
    <name evidence="1" type="ORF">OXH55_02920</name>
</gene>
<keyword evidence="2" id="KW-1185">Reference proteome</keyword>
<protein>
    <submittedName>
        <fullName evidence="1">Methionine synthase</fullName>
    </submittedName>
</protein>
<dbReference type="EMBL" id="JAPQES010000001">
    <property type="protein sequence ID" value="MCY6369600.1"/>
    <property type="molecule type" value="Genomic_DNA"/>
</dbReference>
<dbReference type="PIRSF" id="PIRSF037984">
    <property type="entry name" value="Met_synth_TM0269_prd"/>
    <property type="match status" value="1"/>
</dbReference>
<evidence type="ECO:0000313" key="2">
    <source>
        <dbReference type="Proteomes" id="UP001079657"/>
    </source>
</evidence>
<dbReference type="Gene3D" id="3.40.109.40">
    <property type="match status" value="1"/>
</dbReference>